<dbReference type="InterPro" id="IPR036319">
    <property type="entry name" value="RDM1_sf"/>
</dbReference>
<dbReference type="OrthoDB" id="1906229at2759"/>
<evidence type="ECO:0000256" key="3">
    <source>
        <dbReference type="SAM" id="MobiDB-lite"/>
    </source>
</evidence>
<name>A0A8K0I206_COCNU</name>
<dbReference type="GO" id="GO:0080188">
    <property type="term" value="P:gene silencing by siRNA-directed DNA methylation"/>
    <property type="evidence" value="ECO:0007669"/>
    <property type="project" value="InterPro"/>
</dbReference>
<dbReference type="InterPro" id="IPR051240">
    <property type="entry name" value="Mito_RNA-Proc/Resp"/>
</dbReference>
<feature type="region of interest" description="Disordered" evidence="3">
    <location>
        <begin position="430"/>
        <end position="469"/>
    </location>
</feature>
<dbReference type="Pfam" id="PF13812">
    <property type="entry name" value="PPR_3"/>
    <property type="match status" value="2"/>
</dbReference>
<dbReference type="Gene3D" id="1.20.120.690">
    <property type="entry name" value="RDM1 protein domain"/>
    <property type="match status" value="1"/>
</dbReference>
<keyword evidence="5" id="KW-1185">Reference proteome</keyword>
<dbReference type="AlphaFoldDB" id="A0A8K0I206"/>
<dbReference type="Proteomes" id="UP000797356">
    <property type="component" value="Chromosome 3"/>
</dbReference>
<feature type="region of interest" description="Disordered" evidence="3">
    <location>
        <begin position="586"/>
        <end position="677"/>
    </location>
</feature>
<proteinExistence type="predicted"/>
<dbReference type="GO" id="GO:0005634">
    <property type="term" value="C:nucleus"/>
    <property type="evidence" value="ECO:0007669"/>
    <property type="project" value="InterPro"/>
</dbReference>
<evidence type="ECO:0000256" key="2">
    <source>
        <dbReference type="PROSITE-ProRule" id="PRU00708"/>
    </source>
</evidence>
<feature type="repeat" description="PPR" evidence="2">
    <location>
        <begin position="300"/>
        <end position="334"/>
    </location>
</feature>
<sequence>MTTVLGNRSFPTWNLGEQSCVDPNADFVLPTKLEFLEDSASNRTHDCRTDVRVVSHDSKDVDLDDISRILKSNFTSPEAVFVALDHCSVKISEGLVNTVLRRFSNDWVPAFGFFIWAGTQIGYKHSSDSYDKMADILGKSKQFDVMWGLIDEMVWLGGLVSLTTMTKVMRRLAGACRWNEAIKTFHDIGQFGVKKDTLAMNTLLDTLCKERSIKHALHVFLELRNEIPPNASSFNVIIHGWCKARKLEEAWQTMKEMRKFGFNPCVITYTSLIEAYCMEKDFRMVDVILDEMHTHGYPPNIVTYTIIMHALGKAKETHEALKVFDKMKKDGCTPDTSFYNSLIYIVGRAGRLCDANDIDEEMSKNGISPNVNTYNTLISAACDHSQEESALKLLLKMEESSCKPNIKTYVLLLKLCSLWVHSEMKRAAPWGQSHPISSDDSSDSDSDDDKMASSKHSTRNGGSQSSKDIKPEERVKYGCLSNDLEVPLIWLPSIPTKSQCALIRKAEMYQEYMKQIPIPAHRGSVIPFTSWQGLAKSVKQLYGQPLHYLTNILLKRWDLSRVGTADWRKKKLGSMSYEALSRHGYHGGPSVLKVPPPRVEEQEPDWSWSTGKRSDADKDAESYEERERTRAAIVQGEKLSDVQTNLQAGNKEKKSLSFSQKEKRKRELGQASRGKNYVEEEKRLLRESGIYSGFDS</sequence>
<dbReference type="InterPro" id="IPR015270">
    <property type="entry name" value="RDM1_plant"/>
</dbReference>
<evidence type="ECO:0000313" key="4">
    <source>
        <dbReference type="EMBL" id="KAG1334014.1"/>
    </source>
</evidence>
<dbReference type="NCBIfam" id="TIGR00756">
    <property type="entry name" value="PPR"/>
    <property type="match status" value="4"/>
</dbReference>
<dbReference type="SUPFAM" id="SSF109920">
    <property type="entry name" value="Hypothetical protein At3g22680"/>
    <property type="match status" value="1"/>
</dbReference>
<gene>
    <name evidence="4" type="ORF">COCNU_03G001330</name>
</gene>
<feature type="repeat" description="PPR" evidence="2">
    <location>
        <begin position="230"/>
        <end position="264"/>
    </location>
</feature>
<dbReference type="GO" id="GO:0003729">
    <property type="term" value="F:mRNA binding"/>
    <property type="evidence" value="ECO:0007669"/>
    <property type="project" value="TreeGrafter"/>
</dbReference>
<feature type="repeat" description="PPR" evidence="2">
    <location>
        <begin position="370"/>
        <end position="404"/>
    </location>
</feature>
<feature type="compositionally biased region" description="Basic and acidic residues" evidence="3">
    <location>
        <begin position="612"/>
        <end position="630"/>
    </location>
</feature>
<protein>
    <recommendedName>
        <fullName evidence="6">Pentatricopeptide repeat-containing protein</fullName>
    </recommendedName>
</protein>
<dbReference type="EMBL" id="CM017874">
    <property type="protein sequence ID" value="KAG1334014.1"/>
    <property type="molecule type" value="Genomic_DNA"/>
</dbReference>
<evidence type="ECO:0008006" key="6">
    <source>
        <dbReference type="Google" id="ProtNLM"/>
    </source>
</evidence>
<organism evidence="4 5">
    <name type="scientific">Cocos nucifera</name>
    <name type="common">Coconut palm</name>
    <dbReference type="NCBI Taxonomy" id="13894"/>
    <lineage>
        <taxon>Eukaryota</taxon>
        <taxon>Viridiplantae</taxon>
        <taxon>Streptophyta</taxon>
        <taxon>Embryophyta</taxon>
        <taxon>Tracheophyta</taxon>
        <taxon>Spermatophyta</taxon>
        <taxon>Magnoliopsida</taxon>
        <taxon>Liliopsida</taxon>
        <taxon>Arecaceae</taxon>
        <taxon>Arecoideae</taxon>
        <taxon>Cocoseae</taxon>
        <taxon>Attaleinae</taxon>
        <taxon>Cocos</taxon>
    </lineage>
</organism>
<reference evidence="4" key="1">
    <citation type="journal article" date="2017" name="Gigascience">
        <title>The genome draft of coconut (Cocos nucifera).</title>
        <authorList>
            <person name="Xiao Y."/>
            <person name="Xu P."/>
            <person name="Fan H."/>
            <person name="Baudouin L."/>
            <person name="Xia W."/>
            <person name="Bocs S."/>
            <person name="Xu J."/>
            <person name="Li Q."/>
            <person name="Guo A."/>
            <person name="Zhou L."/>
            <person name="Li J."/>
            <person name="Wu Y."/>
            <person name="Ma Z."/>
            <person name="Armero A."/>
            <person name="Issali A.E."/>
            <person name="Liu N."/>
            <person name="Peng M."/>
            <person name="Yang Y."/>
        </authorList>
    </citation>
    <scope>NUCLEOTIDE SEQUENCE</scope>
    <source>
        <tissue evidence="4">Spear leaf of Hainan Tall coconut</tissue>
    </source>
</reference>
<dbReference type="PANTHER" id="PTHR47933">
    <property type="entry name" value="PENTATRICOPEPTIDE REPEAT-CONTAINING PROTEIN 1, MITOCHONDRIAL"/>
    <property type="match status" value="1"/>
</dbReference>
<dbReference type="PROSITE" id="PS51375">
    <property type="entry name" value="PPR"/>
    <property type="match status" value="5"/>
</dbReference>
<dbReference type="Pfam" id="PF09187">
    <property type="entry name" value="RdDM_RDM1"/>
    <property type="match status" value="1"/>
</dbReference>
<dbReference type="InterPro" id="IPR011990">
    <property type="entry name" value="TPR-like_helical_dom_sf"/>
</dbReference>
<dbReference type="PANTHER" id="PTHR47933:SF26">
    <property type="entry name" value="OS03G0746400 PROTEIN"/>
    <property type="match status" value="1"/>
</dbReference>
<dbReference type="InterPro" id="IPR002885">
    <property type="entry name" value="PPR_rpt"/>
</dbReference>
<evidence type="ECO:0000313" key="5">
    <source>
        <dbReference type="Proteomes" id="UP000797356"/>
    </source>
</evidence>
<reference evidence="4" key="2">
    <citation type="submission" date="2019-07" db="EMBL/GenBank/DDBJ databases">
        <authorList>
            <person name="Yang Y."/>
            <person name="Bocs S."/>
            <person name="Baudouin L."/>
        </authorList>
    </citation>
    <scope>NUCLEOTIDE SEQUENCE</scope>
    <source>
        <tissue evidence="4">Spear leaf of Hainan Tall coconut</tissue>
    </source>
</reference>
<dbReference type="Pfam" id="PF01535">
    <property type="entry name" value="PPR"/>
    <property type="match status" value="1"/>
</dbReference>
<evidence type="ECO:0000256" key="1">
    <source>
        <dbReference type="ARBA" id="ARBA00022737"/>
    </source>
</evidence>
<feature type="repeat" description="PPR" evidence="2">
    <location>
        <begin position="265"/>
        <end position="299"/>
    </location>
</feature>
<dbReference type="Gene3D" id="1.25.40.10">
    <property type="entry name" value="Tetratricopeptide repeat domain"/>
    <property type="match status" value="3"/>
</dbReference>
<comment type="caution">
    <text evidence="4">The sequence shown here is derived from an EMBL/GenBank/DDBJ whole genome shotgun (WGS) entry which is preliminary data.</text>
</comment>
<accession>A0A8K0I206</accession>
<keyword evidence="1" id="KW-0677">Repeat</keyword>
<dbReference type="Pfam" id="PF13041">
    <property type="entry name" value="PPR_2"/>
    <property type="match status" value="1"/>
</dbReference>
<feature type="repeat" description="PPR" evidence="2">
    <location>
        <begin position="335"/>
        <end position="369"/>
    </location>
</feature>